<dbReference type="GO" id="GO:0015232">
    <property type="term" value="F:heme transmembrane transporter activity"/>
    <property type="evidence" value="ECO:0007669"/>
    <property type="project" value="InterPro"/>
</dbReference>
<protein>
    <submittedName>
        <fullName evidence="13">Cytochrome c biogenesis factor</fullName>
    </submittedName>
</protein>
<sequence length="672" mass="76222">MSDLGTIALMCSLALSLYGTAVPHLGVRSNNWNLVRSVQHASILSFMLITLASAVLLEALVNNDFSIQYVWGHSSRDLPFFYKITSFWGGLEGSLLFWVLVQSFFIMIVAFRYQYTNREIIPYVLAILNGIMSFLLVLLIFWSNPLETQVVIPQDGRGLNPLLQHPAMAIHPPSLYLGFIGFSIPFAFAMGGMMRGMLDNEWVLTTRRWTLLSWYFLSAGLILGGQWAYEELGWGGFWAWDPVENAALMPWLTGTAFLHSVMILEKRNMLKIWNIVLIILTFGLTIIGTFLTRSGIINSVHSFTQSDIGPAFLVFLAIILVLAFGLLFKRIQMLESEHRMESILCRENAFLAQNVLFVSIAFTVLLGTTFPLLAEAIRGTKLSIQAPFFNTVTAPMGYALLLLMGVGTLIPWRRTSMETLKKNFAWPFLLAFPATALIAYWLQDQLWSWGGYIIFWLSFFVFATMVNELFRLVRIRSSQSENSVTVAFFQVIRRNYRRYGGMLIHIGAVLIFLGIAGKFFSLESDLTLIKDQPQKIGSYQLIFRGVREFSVENAIHRAANVEVLDHNGTRLQFLNPAKSFYPTQPQPLTEVGLRRSFWEDLYLIFSSENGESGESVTLRVFINPLVGWAWMALPVFTLGIAICFLHRPGRLVARETILKERFKAAEQTMMKS</sequence>
<evidence type="ECO:0000256" key="8">
    <source>
        <dbReference type="ARBA" id="ARBA00023136"/>
    </source>
</evidence>
<evidence type="ECO:0000256" key="5">
    <source>
        <dbReference type="ARBA" id="ARBA00022692"/>
    </source>
</evidence>
<feature type="transmembrane region" description="Helical" evidence="10">
    <location>
        <begin position="499"/>
        <end position="520"/>
    </location>
</feature>
<comment type="subcellular location">
    <subcellularLocation>
        <location evidence="1">Cell inner membrane</location>
        <topology evidence="1">Multi-pass membrane protein</topology>
    </subcellularLocation>
</comment>
<dbReference type="PRINTS" id="PR01411">
    <property type="entry name" value="CCMFBIOGNSIS"/>
</dbReference>
<dbReference type="InterPro" id="IPR003567">
    <property type="entry name" value="Cyt_c_biogenesis"/>
</dbReference>
<dbReference type="GO" id="GO:0017004">
    <property type="term" value="P:cytochrome complex assembly"/>
    <property type="evidence" value="ECO:0007669"/>
    <property type="project" value="UniProtKB-KW"/>
</dbReference>
<dbReference type="PANTHER" id="PTHR43653:SF1">
    <property type="entry name" value="CYTOCHROME C-TYPE BIOGENESIS PROTEIN CCMF"/>
    <property type="match status" value="1"/>
</dbReference>
<keyword evidence="8 10" id="KW-0472">Membrane</keyword>
<dbReference type="Pfam" id="PF16327">
    <property type="entry name" value="CcmF_C"/>
    <property type="match status" value="1"/>
</dbReference>
<keyword evidence="3" id="KW-1003">Cell membrane</keyword>
<dbReference type="GO" id="GO:0005886">
    <property type="term" value="C:plasma membrane"/>
    <property type="evidence" value="ECO:0007669"/>
    <property type="project" value="UniProtKB-SubCell"/>
</dbReference>
<dbReference type="PANTHER" id="PTHR43653">
    <property type="entry name" value="CYTOCHROME C ASSEMBLY PROTEIN-RELATED"/>
    <property type="match status" value="1"/>
</dbReference>
<evidence type="ECO:0000256" key="9">
    <source>
        <dbReference type="ARBA" id="ARBA00037230"/>
    </source>
</evidence>
<feature type="transmembrane region" description="Helical" evidence="10">
    <location>
        <begin position="95"/>
        <end position="113"/>
    </location>
</feature>
<feature type="transmembrane region" description="Helical" evidence="10">
    <location>
        <begin position="248"/>
        <end position="265"/>
    </location>
</feature>
<dbReference type="PRINTS" id="PR01410">
    <property type="entry name" value="CCBIOGENESIS"/>
</dbReference>
<evidence type="ECO:0000259" key="12">
    <source>
        <dbReference type="Pfam" id="PF16327"/>
    </source>
</evidence>
<organism evidence="13">
    <name type="scientific">uncultured delta proteobacterium HF0200_39L23</name>
    <dbReference type="NCBI Taxonomy" id="710832"/>
    <lineage>
        <taxon>Bacteria</taxon>
        <taxon>Deltaproteobacteria</taxon>
        <taxon>environmental samples</taxon>
    </lineage>
</organism>
<comment type="function">
    <text evidence="9">Required for the biogenesis of c-type cytochromes. Possible subunit of a heme lyase.</text>
</comment>
<feature type="transmembrane region" description="Helical" evidence="10">
    <location>
        <begin position="449"/>
        <end position="470"/>
    </location>
</feature>
<evidence type="ECO:0000256" key="6">
    <source>
        <dbReference type="ARBA" id="ARBA00022748"/>
    </source>
</evidence>
<accession>E0XXX8</accession>
<proteinExistence type="inferred from homology"/>
<feature type="transmembrane region" description="Helical" evidence="10">
    <location>
        <begin position="272"/>
        <end position="291"/>
    </location>
</feature>
<name>E0XXX8_9DELT</name>
<evidence type="ECO:0000256" key="7">
    <source>
        <dbReference type="ARBA" id="ARBA00022989"/>
    </source>
</evidence>
<feature type="domain" description="Cytochrome c assembly protein" evidence="11">
    <location>
        <begin position="88"/>
        <end position="294"/>
    </location>
</feature>
<reference evidence="13" key="1">
    <citation type="journal article" date="2011" name="Environ. Microbiol.">
        <title>Time-series analyses of Monterey Bay coastal microbial picoplankton using a 'genome proxy' microarray.</title>
        <authorList>
            <person name="Rich V.I."/>
            <person name="Pham V.D."/>
            <person name="Eppley J."/>
            <person name="Shi Y."/>
            <person name="DeLong E.F."/>
        </authorList>
    </citation>
    <scope>NUCLEOTIDE SEQUENCE</scope>
</reference>
<evidence type="ECO:0000256" key="3">
    <source>
        <dbReference type="ARBA" id="ARBA00022475"/>
    </source>
</evidence>
<comment type="similarity">
    <text evidence="2">Belongs to the CcmF/CycK/Ccl1/NrfE/CcsA family.</text>
</comment>
<evidence type="ECO:0000256" key="1">
    <source>
        <dbReference type="ARBA" id="ARBA00004429"/>
    </source>
</evidence>
<feature type="domain" description="Cytochrome c-type biogenesis protein CcmF C-terminal" evidence="12">
    <location>
        <begin position="313"/>
        <end position="645"/>
    </location>
</feature>
<dbReference type="InterPro" id="IPR003568">
    <property type="entry name" value="Cyt_c_biogenesis_CcmF"/>
</dbReference>
<dbReference type="Pfam" id="PF01578">
    <property type="entry name" value="Cytochrom_C_asm"/>
    <property type="match status" value="1"/>
</dbReference>
<dbReference type="EMBL" id="GU474915">
    <property type="protein sequence ID" value="ADI19269.1"/>
    <property type="molecule type" value="Genomic_DNA"/>
</dbReference>
<dbReference type="InterPro" id="IPR032523">
    <property type="entry name" value="CcmF_C"/>
</dbReference>
<dbReference type="GO" id="GO:0020037">
    <property type="term" value="F:heme binding"/>
    <property type="evidence" value="ECO:0007669"/>
    <property type="project" value="InterPro"/>
</dbReference>
<dbReference type="InterPro" id="IPR002541">
    <property type="entry name" value="Cyt_c_assembly"/>
</dbReference>
<feature type="transmembrane region" description="Helical" evidence="10">
    <location>
        <begin position="311"/>
        <end position="328"/>
    </location>
</feature>
<feature type="transmembrane region" description="Helical" evidence="10">
    <location>
        <begin position="120"/>
        <end position="142"/>
    </location>
</feature>
<feature type="transmembrane region" description="Helical" evidence="10">
    <location>
        <begin position="6"/>
        <end position="26"/>
    </location>
</feature>
<evidence type="ECO:0000313" key="13">
    <source>
        <dbReference type="EMBL" id="ADI19269.1"/>
    </source>
</evidence>
<feature type="transmembrane region" description="Helical" evidence="10">
    <location>
        <begin position="349"/>
        <end position="374"/>
    </location>
</feature>
<evidence type="ECO:0000256" key="4">
    <source>
        <dbReference type="ARBA" id="ARBA00022519"/>
    </source>
</evidence>
<keyword evidence="5 10" id="KW-0812">Transmembrane</keyword>
<evidence type="ECO:0000256" key="2">
    <source>
        <dbReference type="ARBA" id="ARBA00009186"/>
    </source>
</evidence>
<feature type="transmembrane region" description="Helical" evidence="10">
    <location>
        <begin position="394"/>
        <end position="412"/>
    </location>
</feature>
<keyword evidence="7 10" id="KW-1133">Transmembrane helix</keyword>
<evidence type="ECO:0000259" key="11">
    <source>
        <dbReference type="Pfam" id="PF01578"/>
    </source>
</evidence>
<feature type="transmembrane region" description="Helical" evidence="10">
    <location>
        <begin position="424"/>
        <end position="443"/>
    </location>
</feature>
<feature type="transmembrane region" description="Helical" evidence="10">
    <location>
        <begin position="38"/>
        <end position="61"/>
    </location>
</feature>
<keyword evidence="6" id="KW-0201">Cytochrome c-type biogenesis</keyword>
<dbReference type="AlphaFoldDB" id="E0XXX8"/>
<feature type="transmembrane region" description="Helical" evidence="10">
    <location>
        <begin position="209"/>
        <end position="228"/>
    </location>
</feature>
<feature type="transmembrane region" description="Helical" evidence="10">
    <location>
        <begin position="175"/>
        <end position="197"/>
    </location>
</feature>
<evidence type="ECO:0000256" key="10">
    <source>
        <dbReference type="SAM" id="Phobius"/>
    </source>
</evidence>
<keyword evidence="4" id="KW-0997">Cell inner membrane</keyword>
<feature type="transmembrane region" description="Helical" evidence="10">
    <location>
        <begin position="625"/>
        <end position="645"/>
    </location>
</feature>